<sequence>MLCIVSLLISHFALPSVAYSAGEGEENWQTPGAIAGELVLNQSHERLNYRLKITQLTGDEPLFAEEYTWEGTEHQKFSFNQLQAGDYKLELFYREESKLVYQLKLAAGETSHVRFFPEQGGNGVLKGSIAFDEDSSGEGFRMSLQSLSGTGLYEGLQTDYTFQSYAFVGLPNGTYNMSANYKDMQQQRNNISLEAGEALSVDYKFLENPVEHGYNLSGLLTSTKSGQQVGSIYLIHNKSTWLTKPNAEGYYSVNDIPAGKYTIVVYAYNPNLDYTVQGFEVNQNLTDFSYKYRDYSREGTGTLQGRVIDADGNPQGFNQIWLKPLGADFSYLPESYSWGGHSDAEGSFIFHDLEPGAYELSAGGGMSHGKTNVLITADSETYRDVRTVEYDKARSIQGVVTGFDGTIKTGAPVRLYSLIQDETGELLNETRSSVDGYYFNFLTPGIYIVKAEIDGIESARRFEIGEDETEKTVNIGNEPPVVSRVYIEGQYVIGNPLLATGVGYYDEEDDEQDIPEYQWVSSETEDSGYVAIEGATDNTYMIRPEDAGRYISVLYTPKAKTGTVRGEVVKATPKIVHDLSELHVAGAQVVQGVPFDLDIETAKDYGGFDIDGEYQVLVWQGDTVIAEVSAHFTSGAGRVNNLVIQQLGNQLFYIQVAGATTKKPLDLIVSGNQPPRGEVSIAYEGTALPGSILISWLAYLDPEGDPEGEHDYQWLKANPGSEEFVAIQGETRSTYTVRDQDAGSLIKLRVIPRAASGTLEGEAIYSQAVAIEDLSGISSILPVGQPKAGVPFQIAISGARNYSGELLNGEHNVQLTRGIEGPTDSYPVNFSSGEGIISDILFDEAGEHFLLLKIGNQVSPVGFSFFVGGPNQPTVSIVGNGTPGHELAAVFEWSGEGGGEPGELDYQWQIGGTLEQPEFVPIEGAIGDTYLVSVQDIGQNIRVGVRPKAVEGMPEFEFEFLYSEPVEIKDLSNIGYIYPLSDPIAGQPFDLVLSEVKGYSGEVLNGIYTVKVKNADRELASRELEFTEGSAIVQGVTIETEGDYEITVQVAQAASPRTATITVLKAVMLPTGTLTVSGNPLPGHLLSAQAVYSSDNEEAEGTHNFQWSRSADGESFEAIQGANSDAYTVQPEDVGYYIRAEVVFRTREGAGGNPVYSVSVRIINDAQPVTGITFIDTNPGVGIVSGVVRWNTVADESRITGYSVYFTDRNKQRIGNVLGEALKGLSPYIPLNRMQVPADAVYIAVFVKTDSGIAAEGALIALEDSTSTEEVRRALKNYLFPNVLEVNIEHIMSVIRKKTDINGDGVFDKEDARLILSLIGMTS</sequence>
<dbReference type="InterPro" id="IPR056284">
    <property type="entry name" value="AIR9-like_A9"/>
</dbReference>
<dbReference type="EMBL" id="JAELUP010000061">
    <property type="protein sequence ID" value="MBJ6361938.1"/>
    <property type="molecule type" value="Genomic_DNA"/>
</dbReference>
<feature type="chain" id="PRO_5037303009" description="AIR9-like A9 domain-containing protein" evidence="1">
    <location>
        <begin position="21"/>
        <end position="1323"/>
    </location>
</feature>
<dbReference type="Pfam" id="PF23197">
    <property type="entry name" value="IG_AIR9"/>
    <property type="match status" value="1"/>
</dbReference>
<evidence type="ECO:0000313" key="4">
    <source>
        <dbReference type="Proteomes" id="UP000640274"/>
    </source>
</evidence>
<accession>A0A934J5I3</accession>
<dbReference type="Proteomes" id="UP000640274">
    <property type="component" value="Unassembled WGS sequence"/>
</dbReference>
<keyword evidence="1" id="KW-0732">Signal</keyword>
<evidence type="ECO:0000259" key="2">
    <source>
        <dbReference type="Pfam" id="PF23197"/>
    </source>
</evidence>
<proteinExistence type="predicted"/>
<protein>
    <recommendedName>
        <fullName evidence="2">AIR9-like A9 domain-containing protein</fullName>
    </recommendedName>
</protein>
<organism evidence="3 4">
    <name type="scientific">Paenibacillus roseus</name>
    <dbReference type="NCBI Taxonomy" id="2798579"/>
    <lineage>
        <taxon>Bacteria</taxon>
        <taxon>Bacillati</taxon>
        <taxon>Bacillota</taxon>
        <taxon>Bacilli</taxon>
        <taxon>Bacillales</taxon>
        <taxon>Paenibacillaceae</taxon>
        <taxon>Paenibacillus</taxon>
    </lineage>
</organism>
<comment type="caution">
    <text evidence="3">The sequence shown here is derived from an EMBL/GenBank/DDBJ whole genome shotgun (WGS) entry which is preliminary data.</text>
</comment>
<dbReference type="Gene3D" id="2.60.40.1120">
    <property type="entry name" value="Carboxypeptidase-like, regulatory domain"/>
    <property type="match status" value="1"/>
</dbReference>
<name>A0A934J5I3_9BACL</name>
<dbReference type="SUPFAM" id="SSF49452">
    <property type="entry name" value="Starch-binding domain-like"/>
    <property type="match status" value="2"/>
</dbReference>
<dbReference type="InterPro" id="IPR013784">
    <property type="entry name" value="Carb-bd-like_fold"/>
</dbReference>
<reference evidence="3" key="1">
    <citation type="submission" date="2020-12" db="EMBL/GenBank/DDBJ databases">
        <authorList>
            <person name="Huq M.A."/>
        </authorList>
    </citation>
    <scope>NUCLEOTIDE SEQUENCE</scope>
    <source>
        <strain evidence="3">MAHUQ-46</strain>
    </source>
</reference>
<dbReference type="GO" id="GO:0030246">
    <property type="term" value="F:carbohydrate binding"/>
    <property type="evidence" value="ECO:0007669"/>
    <property type="project" value="InterPro"/>
</dbReference>
<keyword evidence="4" id="KW-1185">Reference proteome</keyword>
<feature type="domain" description="AIR9-like A9" evidence="2">
    <location>
        <begin position="1074"/>
        <end position="1158"/>
    </location>
</feature>
<dbReference type="PANTHER" id="PTHR31149">
    <property type="entry name" value="EXPRESSED PROTEIN"/>
    <property type="match status" value="1"/>
</dbReference>
<evidence type="ECO:0000313" key="3">
    <source>
        <dbReference type="EMBL" id="MBJ6361938.1"/>
    </source>
</evidence>
<dbReference type="PANTHER" id="PTHR31149:SF11">
    <property type="entry name" value="187-KDA MICROTUBULE-ASSOCIATED PROTEIN AIR9"/>
    <property type="match status" value="1"/>
</dbReference>
<feature type="signal peptide" evidence="1">
    <location>
        <begin position="1"/>
        <end position="20"/>
    </location>
</feature>
<dbReference type="RefSeq" id="WP_199019484.1">
    <property type="nucleotide sequence ID" value="NZ_JAELUP010000061.1"/>
</dbReference>
<evidence type="ECO:0000256" key="1">
    <source>
        <dbReference type="SAM" id="SignalP"/>
    </source>
</evidence>
<dbReference type="Gene3D" id="2.60.40.2700">
    <property type="match status" value="4"/>
</dbReference>
<gene>
    <name evidence="3" type="ORF">JFN88_11750</name>
</gene>